<evidence type="ECO:0000313" key="2">
    <source>
        <dbReference type="EMBL" id="EFX77296.1"/>
    </source>
</evidence>
<feature type="compositionally biased region" description="Basic and acidic residues" evidence="1">
    <location>
        <begin position="108"/>
        <end position="126"/>
    </location>
</feature>
<keyword evidence="3" id="KW-1185">Reference proteome</keyword>
<protein>
    <submittedName>
        <fullName evidence="2">Uncharacterized protein</fullName>
    </submittedName>
</protein>
<name>E9GT23_DAPPU</name>
<sequence length="135" mass="15668">MSMKQAGPAAWIGLAYPSGWINADTFLESPKHFVTCTDCNNFRQYRRNFCQCRLFNTGRNGRGRVLFRHEGSSYLKKLSLIHKLVRMECQQHLEEQLFERASSVAQKKSLEQDLPRSNAKDSDPRRKQTTRTLSD</sequence>
<evidence type="ECO:0000313" key="3">
    <source>
        <dbReference type="Proteomes" id="UP000000305"/>
    </source>
</evidence>
<evidence type="ECO:0000256" key="1">
    <source>
        <dbReference type="SAM" id="MobiDB-lite"/>
    </source>
</evidence>
<dbReference type="KEGG" id="dpx:DAPPUDRAFT_321575"/>
<dbReference type="InParanoid" id="E9GT23"/>
<feature type="region of interest" description="Disordered" evidence="1">
    <location>
        <begin position="107"/>
        <end position="135"/>
    </location>
</feature>
<dbReference type="OrthoDB" id="4327074at2759"/>
<accession>E9GT23</accession>
<proteinExistence type="predicted"/>
<dbReference type="AlphaFoldDB" id="E9GT23"/>
<organism evidence="2 3">
    <name type="scientific">Daphnia pulex</name>
    <name type="common">Water flea</name>
    <dbReference type="NCBI Taxonomy" id="6669"/>
    <lineage>
        <taxon>Eukaryota</taxon>
        <taxon>Metazoa</taxon>
        <taxon>Ecdysozoa</taxon>
        <taxon>Arthropoda</taxon>
        <taxon>Crustacea</taxon>
        <taxon>Branchiopoda</taxon>
        <taxon>Diplostraca</taxon>
        <taxon>Cladocera</taxon>
        <taxon>Anomopoda</taxon>
        <taxon>Daphniidae</taxon>
        <taxon>Daphnia</taxon>
    </lineage>
</organism>
<dbReference type="EMBL" id="GL732563">
    <property type="protein sequence ID" value="EFX77296.1"/>
    <property type="molecule type" value="Genomic_DNA"/>
</dbReference>
<reference evidence="2 3" key="1">
    <citation type="journal article" date="2011" name="Science">
        <title>The ecoresponsive genome of Daphnia pulex.</title>
        <authorList>
            <person name="Colbourne J.K."/>
            <person name="Pfrender M.E."/>
            <person name="Gilbert D."/>
            <person name="Thomas W.K."/>
            <person name="Tucker A."/>
            <person name="Oakley T.H."/>
            <person name="Tokishita S."/>
            <person name="Aerts A."/>
            <person name="Arnold G.J."/>
            <person name="Basu M.K."/>
            <person name="Bauer D.J."/>
            <person name="Caceres C.E."/>
            <person name="Carmel L."/>
            <person name="Casola C."/>
            <person name="Choi J.H."/>
            <person name="Detter J.C."/>
            <person name="Dong Q."/>
            <person name="Dusheyko S."/>
            <person name="Eads B.D."/>
            <person name="Frohlich T."/>
            <person name="Geiler-Samerotte K.A."/>
            <person name="Gerlach D."/>
            <person name="Hatcher P."/>
            <person name="Jogdeo S."/>
            <person name="Krijgsveld J."/>
            <person name="Kriventseva E.V."/>
            <person name="Kultz D."/>
            <person name="Laforsch C."/>
            <person name="Lindquist E."/>
            <person name="Lopez J."/>
            <person name="Manak J.R."/>
            <person name="Muller J."/>
            <person name="Pangilinan J."/>
            <person name="Patwardhan R.P."/>
            <person name="Pitluck S."/>
            <person name="Pritham E.J."/>
            <person name="Rechtsteiner A."/>
            <person name="Rho M."/>
            <person name="Rogozin I.B."/>
            <person name="Sakarya O."/>
            <person name="Salamov A."/>
            <person name="Schaack S."/>
            <person name="Shapiro H."/>
            <person name="Shiga Y."/>
            <person name="Skalitzky C."/>
            <person name="Smith Z."/>
            <person name="Souvorov A."/>
            <person name="Sung W."/>
            <person name="Tang Z."/>
            <person name="Tsuchiya D."/>
            <person name="Tu H."/>
            <person name="Vos H."/>
            <person name="Wang M."/>
            <person name="Wolf Y.I."/>
            <person name="Yamagata H."/>
            <person name="Yamada T."/>
            <person name="Ye Y."/>
            <person name="Shaw J.R."/>
            <person name="Andrews J."/>
            <person name="Crease T.J."/>
            <person name="Tang H."/>
            <person name="Lucas S.M."/>
            <person name="Robertson H.M."/>
            <person name="Bork P."/>
            <person name="Koonin E.V."/>
            <person name="Zdobnov E.M."/>
            <person name="Grigoriev I.V."/>
            <person name="Lynch M."/>
            <person name="Boore J.L."/>
        </authorList>
    </citation>
    <scope>NUCLEOTIDE SEQUENCE [LARGE SCALE GENOMIC DNA]</scope>
</reference>
<dbReference type="Proteomes" id="UP000000305">
    <property type="component" value="Unassembled WGS sequence"/>
</dbReference>
<gene>
    <name evidence="2" type="ORF">DAPPUDRAFT_321575</name>
</gene>
<dbReference type="HOGENOM" id="CLU_1887831_0_0_1"/>